<reference evidence="2" key="2">
    <citation type="submission" date="2014-04" db="EMBL/GenBank/DDBJ databases">
        <authorList>
            <person name="Urmite Genomes U."/>
        </authorList>
    </citation>
    <scope>NUCLEOTIDE SEQUENCE</scope>
    <source>
        <strain evidence="2">DSM 44626</strain>
    </source>
</reference>
<keyword evidence="1" id="KW-0812">Transmembrane</keyword>
<keyword evidence="1" id="KW-1133">Transmembrane helix</keyword>
<feature type="transmembrane region" description="Helical" evidence="1">
    <location>
        <begin position="76"/>
        <end position="97"/>
    </location>
</feature>
<organism evidence="2">
    <name type="scientific">Mycobacterium triplex</name>
    <dbReference type="NCBI Taxonomy" id="47839"/>
    <lineage>
        <taxon>Bacteria</taxon>
        <taxon>Bacillati</taxon>
        <taxon>Actinomycetota</taxon>
        <taxon>Actinomycetes</taxon>
        <taxon>Mycobacteriales</taxon>
        <taxon>Mycobacteriaceae</taxon>
        <taxon>Mycobacterium</taxon>
        <taxon>Mycobacterium simiae complex</taxon>
    </lineage>
</organism>
<keyword evidence="4" id="KW-1185">Reference proteome</keyword>
<gene>
    <name evidence="3" type="ORF">AWC29_06565</name>
    <name evidence="2" type="ORF">BN973_05729</name>
</gene>
<evidence type="ECO:0000313" key="3">
    <source>
        <dbReference type="EMBL" id="ORX07797.1"/>
    </source>
</evidence>
<dbReference type="EMBL" id="LQPY01000004">
    <property type="protein sequence ID" value="ORX07797.1"/>
    <property type="molecule type" value="Genomic_DNA"/>
</dbReference>
<evidence type="ECO:0000256" key="1">
    <source>
        <dbReference type="SAM" id="Phobius"/>
    </source>
</evidence>
<keyword evidence="1" id="KW-0472">Membrane</keyword>
<dbReference type="RefSeq" id="WP_036473545.1">
    <property type="nucleotide sequence ID" value="NZ_HG964447.1"/>
</dbReference>
<dbReference type="OrthoDB" id="4734182at2"/>
<reference evidence="2" key="1">
    <citation type="journal article" date="2014" name="Genome Announc.">
        <title>Draft Genome Sequence of Mycobacterium triplex DSM 44626.</title>
        <authorList>
            <person name="Sassi M."/>
            <person name="Croce O."/>
            <person name="Robert C."/>
            <person name="Raoult D."/>
            <person name="Drancourt M."/>
        </authorList>
    </citation>
    <scope>NUCLEOTIDE SEQUENCE [LARGE SCALE GENOMIC DNA]</scope>
    <source>
        <strain evidence="2">DSM 44626</strain>
    </source>
</reference>
<dbReference type="AlphaFoldDB" id="A0A024K6W1"/>
<feature type="transmembrane region" description="Helical" evidence="1">
    <location>
        <begin position="25"/>
        <end position="46"/>
    </location>
</feature>
<accession>A0A024K6W1</accession>
<protein>
    <recommendedName>
        <fullName evidence="5">Transmembrane protein</fullName>
    </recommendedName>
</protein>
<dbReference type="EMBL" id="HG964447">
    <property type="protein sequence ID" value="CDO91322.1"/>
    <property type="molecule type" value="Genomic_DNA"/>
</dbReference>
<dbReference type="Proteomes" id="UP000028880">
    <property type="component" value="Unassembled WGS sequence"/>
</dbReference>
<evidence type="ECO:0008006" key="5">
    <source>
        <dbReference type="Google" id="ProtNLM"/>
    </source>
</evidence>
<evidence type="ECO:0000313" key="2">
    <source>
        <dbReference type="EMBL" id="CDO91322.1"/>
    </source>
</evidence>
<feature type="transmembrane region" description="Helical" evidence="1">
    <location>
        <begin position="103"/>
        <end position="129"/>
    </location>
</feature>
<name>A0A024K6W1_9MYCO</name>
<dbReference type="eggNOG" id="ENOG5031YQJ">
    <property type="taxonomic scope" value="Bacteria"/>
</dbReference>
<evidence type="ECO:0000313" key="4">
    <source>
        <dbReference type="Proteomes" id="UP000193710"/>
    </source>
</evidence>
<dbReference type="HOGENOM" id="CLU_1935726_0_0_11"/>
<proteinExistence type="predicted"/>
<dbReference type="Proteomes" id="UP000193710">
    <property type="component" value="Unassembled WGS sequence"/>
</dbReference>
<reference evidence="3 4" key="3">
    <citation type="submission" date="2016-01" db="EMBL/GenBank/DDBJ databases">
        <title>The new phylogeny of the genus Mycobacterium.</title>
        <authorList>
            <person name="Tarcisio F."/>
            <person name="Conor M."/>
            <person name="Antonella G."/>
            <person name="Elisabetta G."/>
            <person name="Giulia F.S."/>
            <person name="Sara T."/>
            <person name="Anna F."/>
            <person name="Clotilde B."/>
            <person name="Roberto B."/>
            <person name="Veronica D.S."/>
            <person name="Fabio R."/>
            <person name="Monica P."/>
            <person name="Olivier J."/>
            <person name="Enrico T."/>
            <person name="Nicola S."/>
        </authorList>
    </citation>
    <scope>NUCLEOTIDE SEQUENCE [LARGE SCALE GENOMIC DNA]</scope>
    <source>
        <strain evidence="3 4">DSM 44626</strain>
    </source>
</reference>
<sequence length="130" mass="13757">MRLDDMGQPARIHCGQAPKPPNRNLLGACLALLAMVVLALVILLLFNELSSPVFGVKLEEGYFPDNSATIVHSARIGVLTSTGLIVVATGLAASAVAVRPHPFLQVVAVLTLVSLIPLLLLLLFCYALAF</sequence>